<dbReference type="InterPro" id="IPR038610">
    <property type="entry name" value="FliK-like_C_sf"/>
</dbReference>
<dbReference type="InterPro" id="IPR021136">
    <property type="entry name" value="Flagellar_hook_control-like_C"/>
</dbReference>
<dbReference type="PANTHER" id="PTHR37533">
    <property type="entry name" value="FLAGELLAR HOOK-LENGTH CONTROL PROTEIN"/>
    <property type="match status" value="1"/>
</dbReference>
<dbReference type="EMBL" id="DSUJ01000008">
    <property type="protein sequence ID" value="HFI90411.1"/>
    <property type="molecule type" value="Genomic_DNA"/>
</dbReference>
<dbReference type="InterPro" id="IPR052563">
    <property type="entry name" value="FliK"/>
</dbReference>
<feature type="compositionally biased region" description="Basic and acidic residues" evidence="1">
    <location>
        <begin position="516"/>
        <end position="537"/>
    </location>
</feature>
<protein>
    <submittedName>
        <fullName evidence="3">Flagellar hook-length control protein FliK</fullName>
    </submittedName>
</protein>
<feature type="compositionally biased region" description="Basic and acidic residues" evidence="1">
    <location>
        <begin position="821"/>
        <end position="830"/>
    </location>
</feature>
<accession>A0A7V2ZI95</accession>
<name>A0A7V2ZI95_9BACT</name>
<evidence type="ECO:0000313" key="3">
    <source>
        <dbReference type="EMBL" id="HFI90411.1"/>
    </source>
</evidence>
<dbReference type="Pfam" id="PF02120">
    <property type="entry name" value="Flg_hook"/>
    <property type="match status" value="1"/>
</dbReference>
<evidence type="ECO:0000259" key="2">
    <source>
        <dbReference type="Pfam" id="PF02120"/>
    </source>
</evidence>
<keyword evidence="3" id="KW-0966">Cell projection</keyword>
<sequence>MFINSLFLSRLLNLKTDKQSADTVGDGFSYLFSEIIKVKTAEETSSVVQENIGGTLLDHKIIFISNSSLLENKAAQNNNVVKQIEGLYKLFSAPGIKVSEESKKVLNLNNITTDKKQFVTSIISLIQNIFVNTGNPVKEVEVRYVSENMVETKKVNQKNLKQFEEFLSGIIENKPTFSFVIGSNYKQILFDVENLSASNTSDKIIQPINNTSEITANDSIPAKKSTSEVDNKREINTSEDVEFIPENNADNFEVKNTNQSNENSGSQNTKAIKVNVENYSVSSELKFDYDDKISFSREGNSDKKLFEITRNNATYVSNENSDQIHQIKIHNEKENKQKLNSSAQESVNPKAKVYNESESKIINSAKDFTIDKPEINFQDVGEVKIVIKEKFPDSNGKQVNEGLPTNPKHEFFNNKFLSEEMFLAQRDFKPESMKEFQKITSAYKTETDYSEKDLPKVISLKSDEPKISRAGFPLIADYQDWDIVFEADDNTSIRQNERSGLNNSELRGNYSFNENNVKENKNSDTDTKSTKFTKDSESSNLSAAKTNSVNQDVEEAIADVPKGNDNNVLKEDNKVLHLKFSGDKKIITITDANSEKPGVFVKEINDTNRSDITSDESLDIAKVQKEAGTDKKNIEQINPKTKTIKIVEDDLRNNNNNQTNHSNEEEFVIQRPEKSAVDKKEDFSTNLKSEFQNNAKPEIQHEIKTQLLNNKTIIEHFIKSPVVSKTIERFIQIIDAQQAIHKSEIVSYSKQNHSVEIKLAPEELGRIKILIDTNDNNVSAKIEVGNEQTKAIVVNNLPQLKESLSQQGVNLNNVNVSVTSEEQKNSEQTKQKSRKKSQEHHSGVERAEEKKTVRNLGYNTYEYLA</sequence>
<organism evidence="3">
    <name type="scientific">Ignavibacterium album</name>
    <dbReference type="NCBI Taxonomy" id="591197"/>
    <lineage>
        <taxon>Bacteria</taxon>
        <taxon>Pseudomonadati</taxon>
        <taxon>Ignavibacteriota</taxon>
        <taxon>Ignavibacteria</taxon>
        <taxon>Ignavibacteriales</taxon>
        <taxon>Ignavibacteriaceae</taxon>
        <taxon>Ignavibacterium</taxon>
    </lineage>
</organism>
<comment type="caution">
    <text evidence="3">The sequence shown here is derived from an EMBL/GenBank/DDBJ whole genome shotgun (WGS) entry which is preliminary data.</text>
</comment>
<reference evidence="3" key="1">
    <citation type="journal article" date="2020" name="mSystems">
        <title>Genome- and Community-Level Interaction Insights into Carbon Utilization and Element Cycling Functions of Hydrothermarchaeota in Hydrothermal Sediment.</title>
        <authorList>
            <person name="Zhou Z."/>
            <person name="Liu Y."/>
            <person name="Xu W."/>
            <person name="Pan J."/>
            <person name="Luo Z.H."/>
            <person name="Li M."/>
        </authorList>
    </citation>
    <scope>NUCLEOTIDE SEQUENCE [LARGE SCALE GENOMIC DNA]</scope>
    <source>
        <strain evidence="3">SpSt-479</strain>
    </source>
</reference>
<feature type="region of interest" description="Disordered" evidence="1">
    <location>
        <begin position="818"/>
        <end position="851"/>
    </location>
</feature>
<feature type="region of interest" description="Disordered" evidence="1">
    <location>
        <begin position="495"/>
        <end position="548"/>
    </location>
</feature>
<dbReference type="Gene3D" id="3.30.750.140">
    <property type="match status" value="1"/>
</dbReference>
<evidence type="ECO:0000256" key="1">
    <source>
        <dbReference type="SAM" id="MobiDB-lite"/>
    </source>
</evidence>
<dbReference type="AlphaFoldDB" id="A0A7V2ZI95"/>
<proteinExistence type="predicted"/>
<feature type="compositionally biased region" description="Polar residues" evidence="1">
    <location>
        <begin position="495"/>
        <end position="515"/>
    </location>
</feature>
<dbReference type="PANTHER" id="PTHR37533:SF2">
    <property type="entry name" value="FLAGELLAR HOOK-LENGTH CONTROL PROTEIN"/>
    <property type="match status" value="1"/>
</dbReference>
<keyword evidence="3" id="KW-0969">Cilium</keyword>
<feature type="compositionally biased region" description="Basic and acidic residues" evidence="1">
    <location>
        <begin position="839"/>
        <end position="851"/>
    </location>
</feature>
<gene>
    <name evidence="3" type="ORF">ENS31_02645</name>
</gene>
<feature type="domain" description="Flagellar hook-length control protein-like C-terminal" evidence="2">
    <location>
        <begin position="743"/>
        <end position="823"/>
    </location>
</feature>
<dbReference type="CDD" id="cd17470">
    <property type="entry name" value="T3SS_Flik_C"/>
    <property type="match status" value="1"/>
</dbReference>
<keyword evidence="3" id="KW-0282">Flagellum</keyword>